<accession>A0AAV5W4T0</accession>
<feature type="non-terminal residue" evidence="2">
    <location>
        <position position="1"/>
    </location>
</feature>
<dbReference type="EMBL" id="BTSY01000004">
    <property type="protein sequence ID" value="GMT25754.1"/>
    <property type="molecule type" value="Genomic_DNA"/>
</dbReference>
<proteinExistence type="predicted"/>
<feature type="region of interest" description="Disordered" evidence="1">
    <location>
        <begin position="87"/>
        <end position="119"/>
    </location>
</feature>
<organism evidence="2 3">
    <name type="scientific">Pristionchus fissidentatus</name>
    <dbReference type="NCBI Taxonomy" id="1538716"/>
    <lineage>
        <taxon>Eukaryota</taxon>
        <taxon>Metazoa</taxon>
        <taxon>Ecdysozoa</taxon>
        <taxon>Nematoda</taxon>
        <taxon>Chromadorea</taxon>
        <taxon>Rhabditida</taxon>
        <taxon>Rhabditina</taxon>
        <taxon>Diplogasteromorpha</taxon>
        <taxon>Diplogasteroidea</taxon>
        <taxon>Neodiplogasteridae</taxon>
        <taxon>Pristionchus</taxon>
    </lineage>
</organism>
<evidence type="ECO:0000256" key="1">
    <source>
        <dbReference type="SAM" id="MobiDB-lite"/>
    </source>
</evidence>
<reference evidence="2" key="1">
    <citation type="submission" date="2023-10" db="EMBL/GenBank/DDBJ databases">
        <title>Genome assembly of Pristionchus species.</title>
        <authorList>
            <person name="Yoshida K."/>
            <person name="Sommer R.J."/>
        </authorList>
    </citation>
    <scope>NUCLEOTIDE SEQUENCE</scope>
    <source>
        <strain evidence="2">RS5133</strain>
    </source>
</reference>
<feature type="compositionally biased region" description="Polar residues" evidence="1">
    <location>
        <begin position="110"/>
        <end position="119"/>
    </location>
</feature>
<evidence type="ECO:0000313" key="3">
    <source>
        <dbReference type="Proteomes" id="UP001432322"/>
    </source>
</evidence>
<dbReference type="Proteomes" id="UP001432322">
    <property type="component" value="Unassembled WGS sequence"/>
</dbReference>
<dbReference type="AlphaFoldDB" id="A0AAV5W4T0"/>
<protein>
    <recommendedName>
        <fullName evidence="4">STI1 domain-containing protein</fullName>
    </recommendedName>
</protein>
<gene>
    <name evidence="2" type="ORF">PFISCL1PPCAC_17051</name>
</gene>
<evidence type="ECO:0008006" key="4">
    <source>
        <dbReference type="Google" id="ProtNLM"/>
    </source>
</evidence>
<keyword evidence="3" id="KW-1185">Reference proteome</keyword>
<comment type="caution">
    <text evidence="2">The sequence shown here is derived from an EMBL/GenBank/DDBJ whole genome shotgun (WGS) entry which is preliminary data.</text>
</comment>
<sequence>LQEMINANPSLREELDRDPSLLQMMLEQLQHLPQNDNFSLNAMLKPGLNPLVGFPLSLPSSIFPTAPSIPGPSSMARSLPYLPPTMVPSTLSTARTDHSVLGPRHERRNTGLQQGTESV</sequence>
<evidence type="ECO:0000313" key="2">
    <source>
        <dbReference type="EMBL" id="GMT25754.1"/>
    </source>
</evidence>
<name>A0AAV5W4T0_9BILA</name>
<feature type="non-terminal residue" evidence="2">
    <location>
        <position position="119"/>
    </location>
</feature>